<accession>A0A8T2J3J8</accession>
<sequence length="80" mass="9186">MLWENAFVAVKNYGSSHFRKDEERAVWTGVGHYCLGKVHRWISGRFRPDRLYPPCIVTGPLKATERLHVSALILNGLYSI</sequence>
<name>A0A8T2J3J8_9PIPI</name>
<evidence type="ECO:0000313" key="2">
    <source>
        <dbReference type="Proteomes" id="UP000812440"/>
    </source>
</evidence>
<dbReference type="Proteomes" id="UP000812440">
    <property type="component" value="Chromosome 4"/>
</dbReference>
<reference evidence="1" key="1">
    <citation type="thesis" date="2020" institute="ProQuest LLC" country="789 East Eisenhower Parkway, Ann Arbor, MI, USA">
        <title>Comparative Genomics and Chromosome Evolution.</title>
        <authorList>
            <person name="Mudd A.B."/>
        </authorList>
    </citation>
    <scope>NUCLEOTIDE SEQUENCE</scope>
    <source>
        <strain evidence="1">Female2</strain>
        <tissue evidence="1">Blood</tissue>
    </source>
</reference>
<keyword evidence="2" id="KW-1185">Reference proteome</keyword>
<proteinExistence type="predicted"/>
<organism evidence="1 2">
    <name type="scientific">Hymenochirus boettgeri</name>
    <name type="common">Congo dwarf clawed frog</name>
    <dbReference type="NCBI Taxonomy" id="247094"/>
    <lineage>
        <taxon>Eukaryota</taxon>
        <taxon>Metazoa</taxon>
        <taxon>Chordata</taxon>
        <taxon>Craniata</taxon>
        <taxon>Vertebrata</taxon>
        <taxon>Euteleostomi</taxon>
        <taxon>Amphibia</taxon>
        <taxon>Batrachia</taxon>
        <taxon>Anura</taxon>
        <taxon>Pipoidea</taxon>
        <taxon>Pipidae</taxon>
        <taxon>Pipinae</taxon>
        <taxon>Hymenochirus</taxon>
    </lineage>
</organism>
<dbReference type="EMBL" id="JAACNH010000007">
    <property type="protein sequence ID" value="KAG8438373.1"/>
    <property type="molecule type" value="Genomic_DNA"/>
</dbReference>
<comment type="caution">
    <text evidence="1">The sequence shown here is derived from an EMBL/GenBank/DDBJ whole genome shotgun (WGS) entry which is preliminary data.</text>
</comment>
<gene>
    <name evidence="1" type="ORF">GDO86_008887</name>
</gene>
<evidence type="ECO:0000313" key="1">
    <source>
        <dbReference type="EMBL" id="KAG8438373.1"/>
    </source>
</evidence>
<protein>
    <submittedName>
        <fullName evidence="1">Uncharacterized protein</fullName>
    </submittedName>
</protein>
<dbReference type="AlphaFoldDB" id="A0A8T2J3J8"/>